<dbReference type="AlphaFoldDB" id="A0A2G2X4R8"/>
<dbReference type="Proteomes" id="UP000224567">
    <property type="component" value="Unassembled WGS sequence"/>
</dbReference>
<proteinExistence type="predicted"/>
<dbReference type="OrthoDB" id="1305134at2759"/>
<reference evidence="1 2" key="1">
    <citation type="journal article" date="2017" name="Genome Biol.">
        <title>New reference genome sequences of hot pepper reveal the massive evolution of plant disease-resistance genes by retroduplication.</title>
        <authorList>
            <person name="Kim S."/>
            <person name="Park J."/>
            <person name="Yeom S.I."/>
            <person name="Kim Y.M."/>
            <person name="Seo E."/>
            <person name="Kim K.T."/>
            <person name="Kim M.S."/>
            <person name="Lee J.M."/>
            <person name="Cheong K."/>
            <person name="Shin H.S."/>
            <person name="Kim S.B."/>
            <person name="Han K."/>
            <person name="Lee J."/>
            <person name="Park M."/>
            <person name="Lee H.A."/>
            <person name="Lee H.Y."/>
            <person name="Lee Y."/>
            <person name="Oh S."/>
            <person name="Lee J.H."/>
            <person name="Choi E."/>
            <person name="Choi E."/>
            <person name="Lee S.E."/>
            <person name="Jeon J."/>
            <person name="Kim H."/>
            <person name="Choi G."/>
            <person name="Song H."/>
            <person name="Lee J."/>
            <person name="Lee S.C."/>
            <person name="Kwon J.K."/>
            <person name="Lee H.Y."/>
            <person name="Koo N."/>
            <person name="Hong Y."/>
            <person name="Kim R.W."/>
            <person name="Kang W.H."/>
            <person name="Huh J.H."/>
            <person name="Kang B.C."/>
            <person name="Yang T.J."/>
            <person name="Lee Y.H."/>
            <person name="Bennetzen J.L."/>
            <person name="Choi D."/>
        </authorList>
    </citation>
    <scope>NUCLEOTIDE SEQUENCE [LARGE SCALE GENOMIC DNA]</scope>
    <source>
        <strain evidence="2">cv. PBC81</strain>
    </source>
</reference>
<gene>
    <name evidence="1" type="ORF">CQW23_06923</name>
</gene>
<accession>A0A2G2X4R8</accession>
<organism evidence="1 2">
    <name type="scientific">Capsicum baccatum</name>
    <name type="common">Peruvian pepper</name>
    <dbReference type="NCBI Taxonomy" id="33114"/>
    <lineage>
        <taxon>Eukaryota</taxon>
        <taxon>Viridiplantae</taxon>
        <taxon>Streptophyta</taxon>
        <taxon>Embryophyta</taxon>
        <taxon>Tracheophyta</taxon>
        <taxon>Spermatophyta</taxon>
        <taxon>Magnoliopsida</taxon>
        <taxon>eudicotyledons</taxon>
        <taxon>Gunneridae</taxon>
        <taxon>Pentapetalae</taxon>
        <taxon>asterids</taxon>
        <taxon>lamiids</taxon>
        <taxon>Solanales</taxon>
        <taxon>Solanaceae</taxon>
        <taxon>Solanoideae</taxon>
        <taxon>Capsiceae</taxon>
        <taxon>Capsicum</taxon>
    </lineage>
</organism>
<comment type="caution">
    <text evidence="1">The sequence shown here is derived from an EMBL/GenBank/DDBJ whole genome shotgun (WGS) entry which is preliminary data.</text>
</comment>
<reference evidence="2" key="2">
    <citation type="journal article" date="2017" name="J. Anim. Genet.">
        <title>Multiple reference genome sequences of hot pepper reveal the massive evolution of plant disease resistance genes by retroduplication.</title>
        <authorList>
            <person name="Kim S."/>
            <person name="Park J."/>
            <person name="Yeom S.-I."/>
            <person name="Kim Y.-M."/>
            <person name="Seo E."/>
            <person name="Kim K.-T."/>
            <person name="Kim M.-S."/>
            <person name="Lee J.M."/>
            <person name="Cheong K."/>
            <person name="Shin H.-S."/>
            <person name="Kim S.-B."/>
            <person name="Han K."/>
            <person name="Lee J."/>
            <person name="Park M."/>
            <person name="Lee H.-A."/>
            <person name="Lee H.-Y."/>
            <person name="Lee Y."/>
            <person name="Oh S."/>
            <person name="Lee J.H."/>
            <person name="Choi E."/>
            <person name="Choi E."/>
            <person name="Lee S.E."/>
            <person name="Jeon J."/>
            <person name="Kim H."/>
            <person name="Choi G."/>
            <person name="Song H."/>
            <person name="Lee J."/>
            <person name="Lee S.-C."/>
            <person name="Kwon J.-K."/>
            <person name="Lee H.-Y."/>
            <person name="Koo N."/>
            <person name="Hong Y."/>
            <person name="Kim R.W."/>
            <person name="Kang W.-H."/>
            <person name="Huh J.H."/>
            <person name="Kang B.-C."/>
            <person name="Yang T.-J."/>
            <person name="Lee Y.-H."/>
            <person name="Bennetzen J.L."/>
            <person name="Choi D."/>
        </authorList>
    </citation>
    <scope>NUCLEOTIDE SEQUENCE [LARGE SCALE GENOMIC DNA]</scope>
    <source>
        <strain evidence="2">cv. PBC81</strain>
    </source>
</reference>
<dbReference type="EMBL" id="MLFT02000003">
    <property type="protein sequence ID" value="PHT52461.1"/>
    <property type="molecule type" value="Genomic_DNA"/>
</dbReference>
<protein>
    <submittedName>
        <fullName evidence="1">Uncharacterized protein</fullName>
    </submittedName>
</protein>
<evidence type="ECO:0000313" key="1">
    <source>
        <dbReference type="EMBL" id="PHT52461.1"/>
    </source>
</evidence>
<keyword evidence="2" id="KW-1185">Reference proteome</keyword>
<sequence length="153" mass="17368">MSDYDGLVEYRDDSDVRNMIVSYRMHKRKSIESYVLPKDCDITITASFEESIPRNDASIEIVVMEEHESSNSTEDSVRTNISGTELPFLVEPIHSHHGRDFQTGISILLFFYSKTKDDSELFCTHTLPAAESNKWTPSQIGLPYPKHASLPAL</sequence>
<evidence type="ECO:0000313" key="2">
    <source>
        <dbReference type="Proteomes" id="UP000224567"/>
    </source>
</evidence>
<name>A0A2G2X4R8_CAPBA</name>